<evidence type="ECO:0000313" key="2">
    <source>
        <dbReference type="EMBL" id="WEW56382.1"/>
    </source>
</evidence>
<evidence type="ECO:0000313" key="3">
    <source>
        <dbReference type="Proteomes" id="UP001219355"/>
    </source>
</evidence>
<proteinExistence type="predicted"/>
<evidence type="ECO:0000256" key="1">
    <source>
        <dbReference type="SAM" id="MobiDB-lite"/>
    </source>
</evidence>
<dbReference type="EMBL" id="CP120627">
    <property type="protein sequence ID" value="WEW56382.1"/>
    <property type="molecule type" value="Genomic_DNA"/>
</dbReference>
<feature type="region of interest" description="Disordered" evidence="1">
    <location>
        <begin position="53"/>
        <end position="129"/>
    </location>
</feature>
<organism evidence="2 3">
    <name type="scientific">Emydomyces testavorans</name>
    <dbReference type="NCBI Taxonomy" id="2070801"/>
    <lineage>
        <taxon>Eukaryota</taxon>
        <taxon>Fungi</taxon>
        <taxon>Dikarya</taxon>
        <taxon>Ascomycota</taxon>
        <taxon>Pezizomycotina</taxon>
        <taxon>Eurotiomycetes</taxon>
        <taxon>Eurotiomycetidae</taxon>
        <taxon>Onygenales</taxon>
        <taxon>Nannizziopsiaceae</taxon>
        <taxon>Emydomyces</taxon>
    </lineage>
</organism>
<dbReference type="Proteomes" id="UP001219355">
    <property type="component" value="Chromosome 1"/>
</dbReference>
<reference evidence="2" key="1">
    <citation type="submission" date="2023-03" db="EMBL/GenBank/DDBJ databases">
        <title>Emydomyces testavorans Genome Sequence.</title>
        <authorList>
            <person name="Hoyer L."/>
        </authorList>
    </citation>
    <scope>NUCLEOTIDE SEQUENCE</scope>
    <source>
        <strain evidence="2">16-2883</strain>
    </source>
</reference>
<accession>A0AAF0IH20</accession>
<name>A0AAF0IH20_9EURO</name>
<feature type="compositionally biased region" description="Basic and acidic residues" evidence="1">
    <location>
        <begin position="102"/>
        <end position="116"/>
    </location>
</feature>
<feature type="compositionally biased region" description="Polar residues" evidence="1">
    <location>
        <begin position="117"/>
        <end position="129"/>
    </location>
</feature>
<keyword evidence="3" id="KW-1185">Reference proteome</keyword>
<dbReference type="AlphaFoldDB" id="A0AAF0IH20"/>
<protein>
    <recommendedName>
        <fullName evidence="4">Myb-like domain-containing protein</fullName>
    </recommendedName>
</protein>
<evidence type="ECO:0008006" key="4">
    <source>
        <dbReference type="Google" id="ProtNLM"/>
    </source>
</evidence>
<sequence length="129" mass="13794">MPANWDNTANLKLLFNIIEQTGAKASWDAISALMGDGFTAEACRQHFAKLKKSTFDGSANPNPAVEGGTGSPVTPSPRKRKPREPKTPGETPTKRPRKNAKAKTEAEIKTEDETKDAPNSTATDATVTA</sequence>
<gene>
    <name evidence="2" type="ORF">PRK78_001825</name>
</gene>